<feature type="domain" description="Photolyase/cryptochrome alpha/beta" evidence="1">
    <location>
        <begin position="46"/>
        <end position="190"/>
    </location>
</feature>
<dbReference type="PROSITE" id="PS51645">
    <property type="entry name" value="PHR_CRY_ALPHA_BETA"/>
    <property type="match status" value="1"/>
</dbReference>
<sequence>MSSAVLACLRIDPLLKERIVGTAKPGERQDCGGSAADKSLLSSKASFVLYLPTVLLRYEHNPAFAVACHIANSRSVPVVVLATVLDDASLPENRKLSDGGAAPIVMTSRRLAFQLEALSQCAREWSEHGAGVAVRVHGPGCRIPDHLTLSGRAVAVVTDEPFVHPYLTYVRRVEKACRAAEVPCFRVDGSTTVPPCGVLKRVGREYVDLGNDSPCYSGVSAKAWMWQKKTESRRMGHVRAAMNGAFDAPALSIRINSDSFFSEGNGSLSNIFPKNWRDAALPAPGRRPWSVSELRSLTNVKDWAMNWPGADNTVPVCTQTVGTTSAGYRRWNYWVRARNGLVEYARRRNDPRQPHASSRMSCYLNLGIVSIFRLVYEVKAAQLNGIAGADKFEGEIVKWREQSYAHAQGNAGGDLPSAVPSWAAKYLDKCGASPDGYSPSLGQLQTGTTSSDTWNAMQRYLVNTGELHNNARMTWGKTVVHWGKTHWHDGSAGAAAARILRTLCYLNDRFALDGLSPPSYAGLLWCMGWSDKPTSWKGISEKGAHQYRIGPGGFQQAEINLLAAEMKARRSIGCGQQSALDMVAIGQGASKRIKTGDEGEADVESTCSLRSSGTLHTWLSSSDCSSQSKKQFS</sequence>
<evidence type="ECO:0000259" key="1">
    <source>
        <dbReference type="PROSITE" id="PS51645"/>
    </source>
</evidence>
<dbReference type="InterPro" id="IPR014729">
    <property type="entry name" value="Rossmann-like_a/b/a_fold"/>
</dbReference>
<dbReference type="EMBL" id="HBKQ01007229">
    <property type="protein sequence ID" value="CAE2211887.1"/>
    <property type="molecule type" value="Transcribed_RNA"/>
</dbReference>
<dbReference type="AlphaFoldDB" id="A0A7S4MBH8"/>
<protein>
    <recommendedName>
        <fullName evidence="1">Photolyase/cryptochrome alpha/beta domain-containing protein</fullName>
    </recommendedName>
</protein>
<dbReference type="Gene3D" id="1.25.40.80">
    <property type="match status" value="1"/>
</dbReference>
<dbReference type="Pfam" id="PF00875">
    <property type="entry name" value="DNA_photolyase"/>
    <property type="match status" value="1"/>
</dbReference>
<dbReference type="SUPFAM" id="SSF52425">
    <property type="entry name" value="Cryptochrome/photolyase, N-terminal domain"/>
    <property type="match status" value="1"/>
</dbReference>
<reference evidence="2" key="1">
    <citation type="submission" date="2021-01" db="EMBL/GenBank/DDBJ databases">
        <authorList>
            <person name="Corre E."/>
            <person name="Pelletier E."/>
            <person name="Niang G."/>
            <person name="Scheremetjew M."/>
            <person name="Finn R."/>
            <person name="Kale V."/>
            <person name="Holt S."/>
            <person name="Cochrane G."/>
            <person name="Meng A."/>
            <person name="Brown T."/>
            <person name="Cohen L."/>
        </authorList>
    </citation>
    <scope>NUCLEOTIDE SEQUENCE</scope>
    <source>
        <strain evidence="2">Isolate 1302-5</strain>
    </source>
</reference>
<dbReference type="SUPFAM" id="SSF48173">
    <property type="entry name" value="Cryptochrome/photolyase FAD-binding domain"/>
    <property type="match status" value="1"/>
</dbReference>
<dbReference type="InterPro" id="IPR052219">
    <property type="entry name" value="Photolyase_Class-2"/>
</dbReference>
<dbReference type="Gene3D" id="1.10.579.10">
    <property type="entry name" value="DNA Cyclobutane Dipyrimidine Photolyase, subunit A, domain 3"/>
    <property type="match status" value="1"/>
</dbReference>
<dbReference type="InterPro" id="IPR006050">
    <property type="entry name" value="DNA_photolyase_N"/>
</dbReference>
<organism evidence="2">
    <name type="scientific">Odontella aurita</name>
    <dbReference type="NCBI Taxonomy" id="265563"/>
    <lineage>
        <taxon>Eukaryota</taxon>
        <taxon>Sar</taxon>
        <taxon>Stramenopiles</taxon>
        <taxon>Ochrophyta</taxon>
        <taxon>Bacillariophyta</taxon>
        <taxon>Mediophyceae</taxon>
        <taxon>Biddulphiophycidae</taxon>
        <taxon>Eupodiscales</taxon>
        <taxon>Odontellaceae</taxon>
        <taxon>Odontella</taxon>
    </lineage>
</organism>
<dbReference type="InterPro" id="IPR036155">
    <property type="entry name" value="Crypto/Photolyase_N_sf"/>
</dbReference>
<dbReference type="PANTHER" id="PTHR10211:SF0">
    <property type="entry name" value="DEOXYRIBODIPYRIMIDINE PHOTO-LYASE"/>
    <property type="match status" value="1"/>
</dbReference>
<dbReference type="PANTHER" id="PTHR10211">
    <property type="entry name" value="DEOXYRIBODIPYRIMIDINE PHOTOLYASE"/>
    <property type="match status" value="1"/>
</dbReference>
<name>A0A7S4MBH8_9STRA</name>
<dbReference type="InterPro" id="IPR036134">
    <property type="entry name" value="Crypto/Photolyase_FAD-like_sf"/>
</dbReference>
<gene>
    <name evidence="2" type="ORF">OAUR00152_LOCUS4846</name>
</gene>
<evidence type="ECO:0000313" key="2">
    <source>
        <dbReference type="EMBL" id="CAE2211887.1"/>
    </source>
</evidence>
<dbReference type="Gene3D" id="3.40.50.620">
    <property type="entry name" value="HUPs"/>
    <property type="match status" value="1"/>
</dbReference>
<proteinExistence type="predicted"/>
<accession>A0A7S4MBH8</accession>